<dbReference type="PROSITE" id="PS51352">
    <property type="entry name" value="THIOREDOXIN_2"/>
    <property type="match status" value="1"/>
</dbReference>
<keyword evidence="8" id="KW-0676">Redox-active center</keyword>
<accession>S2WWE6</accession>
<comment type="subunit">
    <text evidence="2">Monomer.</text>
</comment>
<proteinExistence type="inferred from homology"/>
<dbReference type="AlphaFoldDB" id="S2WWE6"/>
<dbReference type="CDD" id="cd03017">
    <property type="entry name" value="PRX_BCP"/>
    <property type="match status" value="1"/>
</dbReference>
<dbReference type="InterPro" id="IPR013766">
    <property type="entry name" value="Thioredoxin_domain"/>
</dbReference>
<dbReference type="FunFam" id="3.40.30.10:FF:000007">
    <property type="entry name" value="Thioredoxin-dependent thiol peroxidase"/>
    <property type="match status" value="1"/>
</dbReference>
<sequence>MTDLKVGDTAPQFSLEAHDGSIIKLSDYKSRKVIVYFYPAAMTPGCTVEAVDFSNAKSQFDGAGVDVIGISPDTKDKLTRFITRDNLDVTLLADPEKETIKAYGAWGVRKIYGKEVTGVIRSTFVVEVDDKGVGTIVEVQRNVRAKGHVSRIGAALGLKLNLP</sequence>
<dbReference type="InterPro" id="IPR036249">
    <property type="entry name" value="Thioredoxin-like_sf"/>
</dbReference>
<evidence type="ECO:0000256" key="7">
    <source>
        <dbReference type="ARBA" id="ARBA00023157"/>
    </source>
</evidence>
<dbReference type="HOGENOM" id="CLU_042529_14_1_11"/>
<comment type="caution">
    <text evidence="14">The sequence shown here is derived from an EMBL/GenBank/DDBJ whole genome shotgun (WGS) entry which is preliminary data.</text>
</comment>
<dbReference type="EMBL" id="AGZR01000009">
    <property type="protein sequence ID" value="EPD32074.1"/>
    <property type="molecule type" value="Genomic_DNA"/>
</dbReference>
<evidence type="ECO:0000313" key="14">
    <source>
        <dbReference type="EMBL" id="EPD32074.1"/>
    </source>
</evidence>
<keyword evidence="5" id="KW-0049">Antioxidant</keyword>
<dbReference type="GO" id="GO:0008379">
    <property type="term" value="F:thioredoxin peroxidase activity"/>
    <property type="evidence" value="ECO:0007669"/>
    <property type="project" value="TreeGrafter"/>
</dbReference>
<dbReference type="NCBIfam" id="NF006960">
    <property type="entry name" value="PRK09437.1"/>
    <property type="match status" value="1"/>
</dbReference>
<dbReference type="GO" id="GO:0045454">
    <property type="term" value="P:cell redox homeostasis"/>
    <property type="evidence" value="ECO:0007669"/>
    <property type="project" value="TreeGrafter"/>
</dbReference>
<dbReference type="GO" id="GO:0005737">
    <property type="term" value="C:cytoplasm"/>
    <property type="evidence" value="ECO:0007669"/>
    <property type="project" value="TreeGrafter"/>
</dbReference>
<comment type="similarity">
    <text evidence="10">Belongs to the peroxiredoxin family. BCP/PrxQ subfamily.</text>
</comment>
<keyword evidence="15" id="KW-1185">Reference proteome</keyword>
<evidence type="ECO:0000256" key="12">
    <source>
        <dbReference type="ARBA" id="ARBA00049091"/>
    </source>
</evidence>
<evidence type="ECO:0000256" key="3">
    <source>
        <dbReference type="ARBA" id="ARBA00013017"/>
    </source>
</evidence>
<gene>
    <name evidence="14" type="ORF">HMPREF9306_01637</name>
</gene>
<evidence type="ECO:0000256" key="5">
    <source>
        <dbReference type="ARBA" id="ARBA00022862"/>
    </source>
</evidence>
<dbReference type="GO" id="GO:0034599">
    <property type="term" value="P:cellular response to oxidative stress"/>
    <property type="evidence" value="ECO:0007669"/>
    <property type="project" value="TreeGrafter"/>
</dbReference>
<dbReference type="Proteomes" id="UP000014417">
    <property type="component" value="Unassembled WGS sequence"/>
</dbReference>
<evidence type="ECO:0000259" key="13">
    <source>
        <dbReference type="PROSITE" id="PS51352"/>
    </source>
</evidence>
<evidence type="ECO:0000256" key="10">
    <source>
        <dbReference type="ARBA" id="ARBA00038489"/>
    </source>
</evidence>
<evidence type="ECO:0000256" key="1">
    <source>
        <dbReference type="ARBA" id="ARBA00003330"/>
    </source>
</evidence>
<dbReference type="PANTHER" id="PTHR42801:SF4">
    <property type="entry name" value="AHPC_TSA FAMILY PROTEIN"/>
    <property type="match status" value="1"/>
</dbReference>
<feature type="domain" description="Thioredoxin" evidence="13">
    <location>
        <begin position="4"/>
        <end position="161"/>
    </location>
</feature>
<dbReference type="OrthoDB" id="9812811at2"/>
<dbReference type="RefSeq" id="WP_016456449.1">
    <property type="nucleotide sequence ID" value="NZ_KE150269.1"/>
</dbReference>
<evidence type="ECO:0000256" key="11">
    <source>
        <dbReference type="ARBA" id="ARBA00041373"/>
    </source>
</evidence>
<evidence type="ECO:0000313" key="15">
    <source>
        <dbReference type="Proteomes" id="UP000014417"/>
    </source>
</evidence>
<dbReference type="Pfam" id="PF00578">
    <property type="entry name" value="AhpC-TSA"/>
    <property type="match status" value="1"/>
</dbReference>
<comment type="catalytic activity">
    <reaction evidence="12">
        <text>a hydroperoxide + [thioredoxin]-dithiol = an alcohol + [thioredoxin]-disulfide + H2O</text>
        <dbReference type="Rhea" id="RHEA:62620"/>
        <dbReference type="Rhea" id="RHEA-COMP:10698"/>
        <dbReference type="Rhea" id="RHEA-COMP:10700"/>
        <dbReference type="ChEBI" id="CHEBI:15377"/>
        <dbReference type="ChEBI" id="CHEBI:29950"/>
        <dbReference type="ChEBI" id="CHEBI:30879"/>
        <dbReference type="ChEBI" id="CHEBI:35924"/>
        <dbReference type="ChEBI" id="CHEBI:50058"/>
        <dbReference type="EC" id="1.11.1.24"/>
    </reaction>
</comment>
<dbReference type="InterPro" id="IPR000866">
    <property type="entry name" value="AhpC/TSA"/>
</dbReference>
<dbReference type="EC" id="1.11.1.24" evidence="3"/>
<evidence type="ECO:0000256" key="4">
    <source>
        <dbReference type="ARBA" id="ARBA00022559"/>
    </source>
</evidence>
<name>S2WWE6_9ACTN</name>
<comment type="function">
    <text evidence="1">Thiol-specific peroxidase that catalyzes the reduction of hydrogen peroxide and organic hydroperoxides to water and alcohols, respectively. Plays a role in cell protection against oxidative stress by detoxifying peroxides and as sensor of hydrogen peroxide-mediated signaling events.</text>
</comment>
<keyword evidence="6" id="KW-0560">Oxidoreductase</keyword>
<organism evidence="14 15">
    <name type="scientific">Propionimicrobium lymphophilum ACS-093-V-SCH5</name>
    <dbReference type="NCBI Taxonomy" id="883161"/>
    <lineage>
        <taxon>Bacteria</taxon>
        <taxon>Bacillati</taxon>
        <taxon>Actinomycetota</taxon>
        <taxon>Actinomycetes</taxon>
        <taxon>Propionibacteriales</taxon>
        <taxon>Propionibacteriaceae</taxon>
        <taxon>Propionimicrobium</taxon>
    </lineage>
</organism>
<evidence type="ECO:0000256" key="8">
    <source>
        <dbReference type="ARBA" id="ARBA00023284"/>
    </source>
</evidence>
<keyword evidence="4" id="KW-0575">Peroxidase</keyword>
<evidence type="ECO:0000256" key="2">
    <source>
        <dbReference type="ARBA" id="ARBA00011245"/>
    </source>
</evidence>
<dbReference type="SUPFAM" id="SSF52833">
    <property type="entry name" value="Thioredoxin-like"/>
    <property type="match status" value="1"/>
</dbReference>
<evidence type="ECO:0000256" key="6">
    <source>
        <dbReference type="ARBA" id="ARBA00023002"/>
    </source>
</evidence>
<dbReference type="PATRIC" id="fig|883161.3.peg.1623"/>
<evidence type="ECO:0000256" key="9">
    <source>
        <dbReference type="ARBA" id="ARBA00032824"/>
    </source>
</evidence>
<dbReference type="Gene3D" id="3.40.30.10">
    <property type="entry name" value="Glutaredoxin"/>
    <property type="match status" value="1"/>
</dbReference>
<keyword evidence="7" id="KW-1015">Disulfide bond</keyword>
<protein>
    <recommendedName>
        <fullName evidence="3">thioredoxin-dependent peroxiredoxin</fullName>
        <ecNumber evidence="3">1.11.1.24</ecNumber>
    </recommendedName>
    <alternativeName>
        <fullName evidence="11">Bacterioferritin comigratory protein</fullName>
    </alternativeName>
    <alternativeName>
        <fullName evidence="9">Thioredoxin peroxidase</fullName>
    </alternativeName>
</protein>
<dbReference type="InterPro" id="IPR050924">
    <property type="entry name" value="Peroxiredoxin_BCP/PrxQ"/>
</dbReference>
<dbReference type="STRING" id="883161.HMPREF9306_01637"/>
<dbReference type="PANTHER" id="PTHR42801">
    <property type="entry name" value="THIOREDOXIN-DEPENDENT PEROXIDE REDUCTASE"/>
    <property type="match status" value="1"/>
</dbReference>
<reference evidence="14 15" key="1">
    <citation type="submission" date="2013-04" db="EMBL/GenBank/DDBJ databases">
        <title>The Genome Sequence of Propionimicrobium lymphophilum ACS-093-V-SCH5.</title>
        <authorList>
            <consortium name="The Broad Institute Genomics Platform"/>
            <person name="Earl A."/>
            <person name="Ward D."/>
            <person name="Feldgarden M."/>
            <person name="Gevers D."/>
            <person name="Saerens B."/>
            <person name="Vaneechoutte M."/>
            <person name="Walker B."/>
            <person name="Young S."/>
            <person name="Zeng Q."/>
            <person name="Gargeya S."/>
            <person name="Fitzgerald M."/>
            <person name="Haas B."/>
            <person name="Abouelleil A."/>
            <person name="Allen A.W."/>
            <person name="Alvarado L."/>
            <person name="Arachchi H.M."/>
            <person name="Berlin A.M."/>
            <person name="Chapman S.B."/>
            <person name="Gainer-Dewar J."/>
            <person name="Goldberg J."/>
            <person name="Griggs A."/>
            <person name="Gujja S."/>
            <person name="Hansen M."/>
            <person name="Howarth C."/>
            <person name="Imamovic A."/>
            <person name="Ireland A."/>
            <person name="Larimer J."/>
            <person name="McCowan C."/>
            <person name="Murphy C."/>
            <person name="Pearson M."/>
            <person name="Poon T.W."/>
            <person name="Priest M."/>
            <person name="Roberts A."/>
            <person name="Saif S."/>
            <person name="Shea T."/>
            <person name="Sisk P."/>
            <person name="Sykes S."/>
            <person name="Wortman J."/>
            <person name="Nusbaum C."/>
            <person name="Birren B."/>
        </authorList>
    </citation>
    <scope>NUCLEOTIDE SEQUENCE [LARGE SCALE GENOMIC DNA]</scope>
    <source>
        <strain evidence="14 15">ACS-093-V-SCH5</strain>
    </source>
</reference>